<feature type="transmembrane region" description="Helical" evidence="1">
    <location>
        <begin position="12"/>
        <end position="40"/>
    </location>
</feature>
<organism evidence="2 3">
    <name type="scientific">Curtobacterium citreum</name>
    <dbReference type="NCBI Taxonomy" id="2036"/>
    <lineage>
        <taxon>Bacteria</taxon>
        <taxon>Bacillati</taxon>
        <taxon>Actinomycetota</taxon>
        <taxon>Actinomycetes</taxon>
        <taxon>Micrococcales</taxon>
        <taxon>Microbacteriaceae</taxon>
        <taxon>Curtobacterium</taxon>
    </lineage>
</organism>
<gene>
    <name evidence="2" type="ORF">HP467_12745</name>
</gene>
<dbReference type="RefSeq" id="WP_144805359.1">
    <property type="nucleotide sequence ID" value="NZ_BAAAWP010000001.1"/>
</dbReference>
<proteinExistence type="predicted"/>
<dbReference type="Proteomes" id="UP000539146">
    <property type="component" value="Unassembled WGS sequence"/>
</dbReference>
<protein>
    <submittedName>
        <fullName evidence="2">Uncharacterized protein</fullName>
    </submittedName>
</protein>
<dbReference type="EMBL" id="JABMCG010000116">
    <property type="protein sequence ID" value="NUU28969.1"/>
    <property type="molecule type" value="Genomic_DNA"/>
</dbReference>
<accession>A0A850DW54</accession>
<feature type="transmembrane region" description="Helical" evidence="1">
    <location>
        <begin position="60"/>
        <end position="81"/>
    </location>
</feature>
<keyword evidence="1" id="KW-0472">Membrane</keyword>
<reference evidence="2 3" key="1">
    <citation type="submission" date="2020-05" db="EMBL/GenBank/DDBJ databases">
        <title>Genome Sequencing of Type Strains.</title>
        <authorList>
            <person name="Lemaire J.F."/>
            <person name="Inderbitzin P."/>
            <person name="Gregorio O.A."/>
            <person name="Collins S.B."/>
            <person name="Wespe N."/>
            <person name="Knight-Connoni V."/>
        </authorList>
    </citation>
    <scope>NUCLEOTIDE SEQUENCE [LARGE SCALE GENOMIC DNA]</scope>
    <source>
        <strain evidence="2 3">DSM 20512</strain>
    </source>
</reference>
<evidence type="ECO:0000256" key="1">
    <source>
        <dbReference type="SAM" id="Phobius"/>
    </source>
</evidence>
<name>A0A850DW54_9MICO</name>
<comment type="caution">
    <text evidence="2">The sequence shown here is derived from an EMBL/GenBank/DDBJ whole genome shotgun (WGS) entry which is preliminary data.</text>
</comment>
<keyword evidence="1" id="KW-0812">Transmembrane</keyword>
<dbReference type="AlphaFoldDB" id="A0A850DW54"/>
<evidence type="ECO:0000313" key="3">
    <source>
        <dbReference type="Proteomes" id="UP000539146"/>
    </source>
</evidence>
<sequence>MLRRLVSSPTRIAGWAGLAAVLVGILLIATAPHPAAGWFAYAPLSDTTFVPDQHPWQERAGQAVVAVGAVVVAFVVGRLSAQRRP</sequence>
<evidence type="ECO:0000313" key="2">
    <source>
        <dbReference type="EMBL" id="NUU28969.1"/>
    </source>
</evidence>
<keyword evidence="1" id="KW-1133">Transmembrane helix</keyword>